<dbReference type="Pfam" id="PF01075">
    <property type="entry name" value="Glyco_transf_9"/>
    <property type="match status" value="1"/>
</dbReference>
<dbReference type="CDD" id="cd03789">
    <property type="entry name" value="GT9_LPS_heptosyltransferase"/>
    <property type="match status" value="1"/>
</dbReference>
<feature type="coiled-coil region" evidence="3">
    <location>
        <begin position="110"/>
        <end position="137"/>
    </location>
</feature>
<organism evidence="4 5">
    <name type="scientific">Sphingobacterium lactis</name>
    <dbReference type="NCBI Taxonomy" id="797291"/>
    <lineage>
        <taxon>Bacteria</taxon>
        <taxon>Pseudomonadati</taxon>
        <taxon>Bacteroidota</taxon>
        <taxon>Sphingobacteriia</taxon>
        <taxon>Sphingobacteriales</taxon>
        <taxon>Sphingobacteriaceae</taxon>
        <taxon>Sphingobacterium</taxon>
    </lineage>
</organism>
<dbReference type="Proteomes" id="UP000236731">
    <property type="component" value="Unassembled WGS sequence"/>
</dbReference>
<dbReference type="RefSeq" id="WP_103907653.1">
    <property type="nucleotide sequence ID" value="NZ_CP049246.1"/>
</dbReference>
<dbReference type="InterPro" id="IPR002201">
    <property type="entry name" value="Glyco_trans_9"/>
</dbReference>
<name>A0A1H6CAM6_9SPHI</name>
<evidence type="ECO:0000256" key="2">
    <source>
        <dbReference type="ARBA" id="ARBA00022679"/>
    </source>
</evidence>
<keyword evidence="1" id="KW-0328">Glycosyltransferase</keyword>
<dbReference type="InterPro" id="IPR051199">
    <property type="entry name" value="LPS_LOS_Heptosyltrfase"/>
</dbReference>
<evidence type="ECO:0000313" key="5">
    <source>
        <dbReference type="Proteomes" id="UP000236731"/>
    </source>
</evidence>
<dbReference type="PANTHER" id="PTHR30160">
    <property type="entry name" value="TETRAACYLDISACCHARIDE 4'-KINASE-RELATED"/>
    <property type="match status" value="1"/>
</dbReference>
<dbReference type="GO" id="GO:0008713">
    <property type="term" value="F:ADP-heptose-lipopolysaccharide heptosyltransferase activity"/>
    <property type="evidence" value="ECO:0007669"/>
    <property type="project" value="TreeGrafter"/>
</dbReference>
<keyword evidence="2 4" id="KW-0808">Transferase</keyword>
<dbReference type="SUPFAM" id="SSF53756">
    <property type="entry name" value="UDP-Glycosyltransferase/glycogen phosphorylase"/>
    <property type="match status" value="1"/>
</dbReference>
<accession>A0A1H6CAM6</accession>
<dbReference type="EMBL" id="FNUT01000014">
    <property type="protein sequence ID" value="SEG69705.1"/>
    <property type="molecule type" value="Genomic_DNA"/>
</dbReference>
<dbReference type="GO" id="GO:0009244">
    <property type="term" value="P:lipopolysaccharide core region biosynthetic process"/>
    <property type="evidence" value="ECO:0007669"/>
    <property type="project" value="TreeGrafter"/>
</dbReference>
<dbReference type="AlphaFoldDB" id="A0A1H6CAM6"/>
<sequence>MERIVVTRFSAMGDVAMVAAVLKDFQEQHPDTELIMVSRPFFAPFFADIPRVVFHPIDPRGNHRGIGGLIKLFKELKGYKAKYVADLHNNLRSRFLDVLFRSSNHKVQVLDKGRAEKKALTRSKNKIKKQLRTMTERYADVFRKLGYPIELKNTLQKQHRLIPEGMLSLLASDAKKIGIAPFAQHPYKVLPMEKMKAVIAELSRSVNVQIMLFGGGKAEKQITETWSDEFPNVTSLVGKYSLAQELDIISHLDVMVSMDSSGMHMASLVGTPCISIWGATHPFAGFLGYGQSENDCVQVEHPNRPSSVYGNKPCLCDDIEAIDLISSEMVVEKIKLKLNLQ</sequence>
<dbReference type="OrthoDB" id="9768048at2"/>
<proteinExistence type="predicted"/>
<evidence type="ECO:0000256" key="1">
    <source>
        <dbReference type="ARBA" id="ARBA00022676"/>
    </source>
</evidence>
<keyword evidence="5" id="KW-1185">Reference proteome</keyword>
<dbReference type="Gene3D" id="3.40.50.2000">
    <property type="entry name" value="Glycogen Phosphorylase B"/>
    <property type="match status" value="2"/>
</dbReference>
<gene>
    <name evidence="4" type="ORF">SAMN05421877_11438</name>
</gene>
<evidence type="ECO:0000313" key="4">
    <source>
        <dbReference type="EMBL" id="SEG69705.1"/>
    </source>
</evidence>
<evidence type="ECO:0000256" key="3">
    <source>
        <dbReference type="SAM" id="Coils"/>
    </source>
</evidence>
<dbReference type="GO" id="GO:0005829">
    <property type="term" value="C:cytosol"/>
    <property type="evidence" value="ECO:0007669"/>
    <property type="project" value="TreeGrafter"/>
</dbReference>
<keyword evidence="3" id="KW-0175">Coiled coil</keyword>
<dbReference type="PANTHER" id="PTHR30160:SF22">
    <property type="entry name" value="LIPOPOLYSACCHARIDE CORE BIOSYNTHESIS PROTEIN"/>
    <property type="match status" value="1"/>
</dbReference>
<protein>
    <submittedName>
        <fullName evidence="4">ADP-heptose:LPS heptosyltransferase</fullName>
    </submittedName>
</protein>
<reference evidence="5" key="1">
    <citation type="submission" date="2016-10" db="EMBL/GenBank/DDBJ databases">
        <authorList>
            <person name="Varghese N."/>
            <person name="Submissions S."/>
        </authorList>
    </citation>
    <scope>NUCLEOTIDE SEQUENCE [LARGE SCALE GENOMIC DNA]</scope>
    <source>
        <strain evidence="5">DSM 22361</strain>
    </source>
</reference>